<dbReference type="RefSeq" id="WP_182604558.1">
    <property type="nucleotide sequence ID" value="NZ_VKHT01000018.1"/>
</dbReference>
<name>A0A7W3T9Q1_9ACTN</name>
<dbReference type="PANTHER" id="PTHR40267:SF1">
    <property type="entry name" value="BLR3294 PROTEIN"/>
    <property type="match status" value="1"/>
</dbReference>
<dbReference type="PANTHER" id="PTHR40267">
    <property type="entry name" value="BLR3294 PROTEIN"/>
    <property type="match status" value="1"/>
</dbReference>
<sequence>MKRHSWVAQLGVLVIDNDPVVEAELWRMAPLGVTVHAARFESPTSTGAEYIGTPWPDMIAVQDIRRGLEQLGRMGVSAICLCFGSASFFGGKDFDDGFSSAATELAGGTPVYTAGQALRAALASTGVHRPLVVAPPWFTPPTLSATRSYLAEAGHSIAGLTQYRLGGGWEETPRHRVFDRGGRWEVDPTEVCRQVTTDFPADADGVLIPGSGFRSFEAVESLENSLGVPVITSNQACLWRLLTLTGVASAVPGGGRLLAGRPASV</sequence>
<gene>
    <name evidence="1" type="ORF">FNQ90_01410</name>
</gene>
<dbReference type="InterPro" id="IPR026286">
    <property type="entry name" value="MaiA/AMDase"/>
</dbReference>
<protein>
    <recommendedName>
        <fullName evidence="3">Maleate isomerase</fullName>
    </recommendedName>
</protein>
<evidence type="ECO:0000313" key="1">
    <source>
        <dbReference type="EMBL" id="MBB0242798.1"/>
    </source>
</evidence>
<dbReference type="Gene3D" id="3.40.50.12500">
    <property type="match status" value="1"/>
</dbReference>
<dbReference type="InterPro" id="IPR053714">
    <property type="entry name" value="Iso_Racemase_Enz_sf"/>
</dbReference>
<dbReference type="Proteomes" id="UP000538929">
    <property type="component" value="Unassembled WGS sequence"/>
</dbReference>
<evidence type="ECO:0008006" key="3">
    <source>
        <dbReference type="Google" id="ProtNLM"/>
    </source>
</evidence>
<dbReference type="AlphaFoldDB" id="A0A7W3T9Q1"/>
<dbReference type="EMBL" id="VKHT01000018">
    <property type="protein sequence ID" value="MBB0242798.1"/>
    <property type="molecule type" value="Genomic_DNA"/>
</dbReference>
<proteinExistence type="predicted"/>
<accession>A0A7W3T9Q1</accession>
<keyword evidence="2" id="KW-1185">Reference proteome</keyword>
<dbReference type="Pfam" id="PF17645">
    <property type="entry name" value="Amdase"/>
    <property type="match status" value="1"/>
</dbReference>
<reference evidence="2" key="1">
    <citation type="submission" date="2019-10" db="EMBL/GenBank/DDBJ databases">
        <title>Streptomyces sp. nov., a novel actinobacterium isolated from alkaline environment.</title>
        <authorList>
            <person name="Golinska P."/>
        </authorList>
    </citation>
    <scope>NUCLEOTIDE SEQUENCE [LARGE SCALE GENOMIC DNA]</scope>
    <source>
        <strain evidence="2">DSM 42118</strain>
    </source>
</reference>
<evidence type="ECO:0000313" key="2">
    <source>
        <dbReference type="Proteomes" id="UP000538929"/>
    </source>
</evidence>
<organism evidence="1 2">
    <name type="scientific">Streptomyces alkaliphilus</name>
    <dbReference type="NCBI Taxonomy" id="1472722"/>
    <lineage>
        <taxon>Bacteria</taxon>
        <taxon>Bacillati</taxon>
        <taxon>Actinomycetota</taxon>
        <taxon>Actinomycetes</taxon>
        <taxon>Kitasatosporales</taxon>
        <taxon>Streptomycetaceae</taxon>
        <taxon>Streptomyces</taxon>
    </lineage>
</organism>
<comment type="caution">
    <text evidence="1">The sequence shown here is derived from an EMBL/GenBank/DDBJ whole genome shotgun (WGS) entry which is preliminary data.</text>
</comment>